<feature type="compositionally biased region" description="Pro residues" evidence="1">
    <location>
        <begin position="331"/>
        <end position="347"/>
    </location>
</feature>
<reference evidence="4" key="1">
    <citation type="journal article" date="2019" name="Int. J. Syst. Evol. Microbiol.">
        <title>The Global Catalogue of Microorganisms (GCM) 10K type strain sequencing project: providing services to taxonomists for standard genome sequencing and annotation.</title>
        <authorList>
            <consortium name="The Broad Institute Genomics Platform"/>
            <consortium name="The Broad Institute Genome Sequencing Center for Infectious Disease"/>
            <person name="Wu L."/>
            <person name="Ma J."/>
        </authorList>
    </citation>
    <scope>NUCLEOTIDE SEQUENCE [LARGE SCALE GENOMIC DNA]</scope>
    <source>
        <strain evidence="4">CGMCC 4.1648</strain>
    </source>
</reference>
<feature type="domain" description="DUF6777" evidence="2">
    <location>
        <begin position="88"/>
        <end position="249"/>
    </location>
</feature>
<evidence type="ECO:0000313" key="3">
    <source>
        <dbReference type="EMBL" id="MFC5021292.1"/>
    </source>
</evidence>
<protein>
    <submittedName>
        <fullName evidence="3">DUF6777 domain-containing protein</fullName>
    </submittedName>
</protein>
<feature type="compositionally biased region" description="Basic and acidic residues" evidence="1">
    <location>
        <begin position="244"/>
        <end position="259"/>
    </location>
</feature>
<dbReference type="Proteomes" id="UP001595829">
    <property type="component" value="Unassembled WGS sequence"/>
</dbReference>
<name>A0ABV9XCE4_9ACTN</name>
<dbReference type="Pfam" id="PF20568">
    <property type="entry name" value="DUF6777"/>
    <property type="match status" value="1"/>
</dbReference>
<accession>A0ABV9XCE4</accession>
<feature type="region of interest" description="Disordered" evidence="1">
    <location>
        <begin position="240"/>
        <end position="347"/>
    </location>
</feature>
<evidence type="ECO:0000313" key="4">
    <source>
        <dbReference type="Proteomes" id="UP001595829"/>
    </source>
</evidence>
<keyword evidence="4" id="KW-1185">Reference proteome</keyword>
<evidence type="ECO:0000259" key="2">
    <source>
        <dbReference type="Pfam" id="PF20568"/>
    </source>
</evidence>
<organism evidence="3 4">
    <name type="scientific">Streptomyces coeruleoprunus</name>
    <dbReference type="NCBI Taxonomy" id="285563"/>
    <lineage>
        <taxon>Bacteria</taxon>
        <taxon>Bacillati</taxon>
        <taxon>Actinomycetota</taxon>
        <taxon>Actinomycetes</taxon>
        <taxon>Kitasatosporales</taxon>
        <taxon>Streptomycetaceae</taxon>
        <taxon>Streptomyces</taxon>
    </lineage>
</organism>
<feature type="compositionally biased region" description="Low complexity" evidence="1">
    <location>
        <begin position="283"/>
        <end position="296"/>
    </location>
</feature>
<dbReference type="EMBL" id="JBHSJD010000002">
    <property type="protein sequence ID" value="MFC5021292.1"/>
    <property type="molecule type" value="Genomic_DNA"/>
</dbReference>
<sequence length="347" mass="35609">MPLIAAVAGALVVAVVLAVALTRTGDGDAGPGDTATGPSAPVSDVSLTPAGRGEMLAEPVSHPGPARFMPDTGDPEPMGTVERPRRTTYTGAARGLYGGTRNKAACDVPAQIDFLSSHEPQARAFAGALGIARQDIPRYLEGLTSVQLLQDTRVTNHGYAGGGRFTRYQAVLQAGTAVLIDDRGVPRVRCACGNPLREPEVDRTYKVAGKPWRGLQPSRAIVVRPAPEPVEVFVLHNVKGGDPISREAGDDKGRRDKETTGPADTASPAEDETATESPAEACTTIPPGEPTPAGATPCPPPSSPESGDSPPGEPRDADTGQSSPGGASPNGSPPVPPKDAPLTPAEP</sequence>
<feature type="compositionally biased region" description="Low complexity" evidence="1">
    <location>
        <begin position="320"/>
        <end position="330"/>
    </location>
</feature>
<evidence type="ECO:0000256" key="1">
    <source>
        <dbReference type="SAM" id="MobiDB-lite"/>
    </source>
</evidence>
<comment type="caution">
    <text evidence="3">The sequence shown here is derived from an EMBL/GenBank/DDBJ whole genome shotgun (WGS) entry which is preliminary data.</text>
</comment>
<feature type="region of interest" description="Disordered" evidence="1">
    <location>
        <begin position="24"/>
        <end position="83"/>
    </location>
</feature>
<gene>
    <name evidence="3" type="ORF">ACFPM3_03885</name>
</gene>
<proteinExistence type="predicted"/>
<dbReference type="InterPro" id="IPR046704">
    <property type="entry name" value="DUF6777"/>
</dbReference>
<dbReference type="RefSeq" id="WP_345693265.1">
    <property type="nucleotide sequence ID" value="NZ_BAABIT010000001.1"/>
</dbReference>